<proteinExistence type="predicted"/>
<dbReference type="InterPro" id="IPR013785">
    <property type="entry name" value="Aldolase_TIM"/>
</dbReference>
<dbReference type="EMBL" id="JBGXBU010000004">
    <property type="protein sequence ID" value="MFM4893681.1"/>
    <property type="molecule type" value="Genomic_DNA"/>
</dbReference>
<dbReference type="RefSeq" id="WP_408790527.1">
    <property type="nucleotide sequence ID" value="NZ_JBGXBU010000004.1"/>
</dbReference>
<evidence type="ECO:0000313" key="2">
    <source>
        <dbReference type="EMBL" id="MFM4893681.1"/>
    </source>
</evidence>
<keyword evidence="3" id="KW-1185">Reference proteome</keyword>
<dbReference type="CDD" id="cd11615">
    <property type="entry name" value="SAF_NeuB_like"/>
    <property type="match status" value="1"/>
</dbReference>
<dbReference type="SUPFAM" id="SSF51269">
    <property type="entry name" value="AFP III-like domain"/>
    <property type="match status" value="1"/>
</dbReference>
<dbReference type="Gene3D" id="3.20.20.70">
    <property type="entry name" value="Aldolase class I"/>
    <property type="match status" value="1"/>
</dbReference>
<dbReference type="Pfam" id="PF03102">
    <property type="entry name" value="NeuB"/>
    <property type="match status" value="1"/>
</dbReference>
<sequence length="352" mass="38626">MTVDINTLFSNKPVGNREPYIILEAGINHNGDINIAKEMISVAKSAGANAIKFQTFKADEFVGDPELLFTYSSQGKKVTESMRDMFRRYEFSVAEWHSIKKFCDEQKITFLSTPQNVSDMELLLQLGVSALKVGSDDFTNIPLLKQYSATGLPLLISCGMANLGEVYQALDVTGAMEGKPVVLMLCTSQYPTPVSDVNLSKLKTLAAAFPNLVLGFSDHTQGPLAAAIAYGLGAVVFEKHFTLDHQLPGPDHWFSEDPNGSREWISAIRDAHLMLGSPLIRPTIAEQDMKVLARRSITVLKDITPGEIFSNINIGLRRPGNGLPPIHLDDVLGRVAKHSLQKGTLLSWEDIS</sequence>
<dbReference type="InterPro" id="IPR006190">
    <property type="entry name" value="SAF_AFP_Neu5Ac"/>
</dbReference>
<evidence type="ECO:0000313" key="3">
    <source>
        <dbReference type="Proteomes" id="UP001630969"/>
    </source>
</evidence>
<protein>
    <submittedName>
        <fullName evidence="2">N-acetylneuraminate synthase family protein</fullName>
    </submittedName>
</protein>
<gene>
    <name evidence="2" type="ORF">ACEUDJ_12475</name>
</gene>
<evidence type="ECO:0000259" key="1">
    <source>
        <dbReference type="PROSITE" id="PS50844"/>
    </source>
</evidence>
<organism evidence="2 3">
    <name type="scientific">Aeromonas bivalvium</name>
    <dbReference type="NCBI Taxonomy" id="440079"/>
    <lineage>
        <taxon>Bacteria</taxon>
        <taxon>Pseudomonadati</taxon>
        <taxon>Pseudomonadota</taxon>
        <taxon>Gammaproteobacteria</taxon>
        <taxon>Aeromonadales</taxon>
        <taxon>Aeromonadaceae</taxon>
        <taxon>Aeromonas</taxon>
    </lineage>
</organism>
<dbReference type="InterPro" id="IPR051690">
    <property type="entry name" value="PseI-like"/>
</dbReference>
<name>A0ABW9GRC1_9GAMM</name>
<dbReference type="InterPro" id="IPR036732">
    <property type="entry name" value="AFP_Neu5c_C_sf"/>
</dbReference>
<reference evidence="2 3" key="1">
    <citation type="submission" date="2024-09" db="EMBL/GenBank/DDBJ databases">
        <title>Aeromonas strains Genome sequencing and assembly.</title>
        <authorList>
            <person name="Hu X."/>
            <person name="Tang B."/>
        </authorList>
    </citation>
    <scope>NUCLEOTIDE SEQUENCE [LARGE SCALE GENOMIC DNA]</scope>
    <source>
        <strain evidence="2 3">NB23SCDHY001</strain>
    </source>
</reference>
<comment type="caution">
    <text evidence="2">The sequence shown here is derived from an EMBL/GenBank/DDBJ whole genome shotgun (WGS) entry which is preliminary data.</text>
</comment>
<dbReference type="PROSITE" id="PS50844">
    <property type="entry name" value="AFP_LIKE"/>
    <property type="match status" value="1"/>
</dbReference>
<dbReference type="InterPro" id="IPR057736">
    <property type="entry name" value="SAF_PseI/NeuA/NeuB"/>
</dbReference>
<feature type="domain" description="AFP-like" evidence="1">
    <location>
        <begin position="296"/>
        <end position="352"/>
    </location>
</feature>
<dbReference type="SMART" id="SM00858">
    <property type="entry name" value="SAF"/>
    <property type="match status" value="1"/>
</dbReference>
<dbReference type="GeneID" id="97220928"/>
<dbReference type="InterPro" id="IPR013974">
    <property type="entry name" value="SAF"/>
</dbReference>
<dbReference type="Pfam" id="PF08666">
    <property type="entry name" value="SAF"/>
    <property type="match status" value="1"/>
</dbReference>
<dbReference type="PANTHER" id="PTHR42966:SF1">
    <property type="entry name" value="SIALIC ACID SYNTHASE"/>
    <property type="match status" value="1"/>
</dbReference>
<dbReference type="Gene3D" id="3.90.1210.10">
    <property type="entry name" value="Antifreeze-like/N-acetylneuraminic acid synthase C-terminal domain"/>
    <property type="match status" value="1"/>
</dbReference>
<dbReference type="InterPro" id="IPR013132">
    <property type="entry name" value="PseI/NeuA/B-like_N"/>
</dbReference>
<accession>A0ABW9GRC1</accession>
<dbReference type="SUPFAM" id="SSF51569">
    <property type="entry name" value="Aldolase"/>
    <property type="match status" value="1"/>
</dbReference>
<dbReference type="Proteomes" id="UP001630969">
    <property type="component" value="Unassembled WGS sequence"/>
</dbReference>
<dbReference type="PANTHER" id="PTHR42966">
    <property type="entry name" value="N-ACETYLNEURAMINATE SYNTHASE"/>
    <property type="match status" value="1"/>
</dbReference>